<organism evidence="1 2">
    <name type="scientific">Alkalicoccobacillus porphyridii</name>
    <dbReference type="NCBI Taxonomy" id="2597270"/>
    <lineage>
        <taxon>Bacteria</taxon>
        <taxon>Bacillati</taxon>
        <taxon>Bacillota</taxon>
        <taxon>Bacilli</taxon>
        <taxon>Bacillales</taxon>
        <taxon>Bacillaceae</taxon>
        <taxon>Alkalicoccobacillus</taxon>
    </lineage>
</organism>
<keyword evidence="2" id="KW-1185">Reference proteome</keyword>
<dbReference type="RefSeq" id="WP_143846764.1">
    <property type="nucleotide sequence ID" value="NZ_VLXZ01000001.1"/>
</dbReference>
<name>A0A554A3Z8_9BACI</name>
<dbReference type="OrthoDB" id="2476150at2"/>
<reference evidence="1 2" key="1">
    <citation type="submission" date="2019-07" db="EMBL/GenBank/DDBJ databases">
        <authorList>
            <person name="Park Y.J."/>
            <person name="Jeong S.E."/>
            <person name="Jung H.S."/>
        </authorList>
    </citation>
    <scope>NUCLEOTIDE SEQUENCE [LARGE SCALE GENOMIC DNA]</scope>
    <source>
        <strain evidence="2">P16(2019)</strain>
    </source>
</reference>
<dbReference type="Proteomes" id="UP000318521">
    <property type="component" value="Unassembled WGS sequence"/>
</dbReference>
<comment type="caution">
    <text evidence="1">The sequence shown here is derived from an EMBL/GenBank/DDBJ whole genome shotgun (WGS) entry which is preliminary data.</text>
</comment>
<evidence type="ECO:0000313" key="2">
    <source>
        <dbReference type="Proteomes" id="UP000318521"/>
    </source>
</evidence>
<protein>
    <submittedName>
        <fullName evidence="1">DUF2294 domain-containing protein</fullName>
    </submittedName>
</protein>
<sequence>MYNNPTRDFHYLLSGDGVELKSNETKKLLAHLYNEVSKEMFGVGTTLLKVSIENDIITFQAKHRRSPRSTALEGEVPSLKQEVDFQLSLLYKKKLLQKLEEQTDLAIDVVLRDFDARTQWAFTNIILK</sequence>
<dbReference type="EMBL" id="VLXZ01000001">
    <property type="protein sequence ID" value="TSB48419.1"/>
    <property type="molecule type" value="Genomic_DNA"/>
</dbReference>
<proteinExistence type="predicted"/>
<accession>A0A554A3Z8</accession>
<evidence type="ECO:0000313" key="1">
    <source>
        <dbReference type="EMBL" id="TSB48419.1"/>
    </source>
</evidence>
<gene>
    <name evidence="1" type="ORF">FN960_02370</name>
</gene>
<dbReference type="AlphaFoldDB" id="A0A554A3Z8"/>